<accession>A0A8E2ER49</accession>
<dbReference type="Pfam" id="PF13489">
    <property type="entry name" value="Methyltransf_23"/>
    <property type="match status" value="1"/>
</dbReference>
<dbReference type="PANTHER" id="PTHR43591:SF50">
    <property type="entry name" value="METHYLTRANSFERASE DOMAIN-CONTAINING PROTEIN-RELATED"/>
    <property type="match status" value="1"/>
</dbReference>
<dbReference type="EMBL" id="KV750772">
    <property type="protein sequence ID" value="OCL03276.1"/>
    <property type="molecule type" value="Genomic_DNA"/>
</dbReference>
<dbReference type="CDD" id="cd02440">
    <property type="entry name" value="AdoMet_MTases"/>
    <property type="match status" value="1"/>
</dbReference>
<dbReference type="OrthoDB" id="417697at2759"/>
<name>A0A8E2ER49_9PEZI</name>
<sequence length="184" mass="20348">MASDTYSLRAGPAEKEVERLNAGHDLISRVTGSLLPPQISINPNKPIRVADIATGTGAWLVQLRERLPVSSVLDGFDITNAQFPPQDTLPDTVKLNVHDMREPFPQDFLGSYDIVHVRLIMYALKGDEWAKTVKNLVTLLKPGGYLISEDTSYTEWLAIPASVAHCRFLQIDMAFSGKAGRDLM</sequence>
<gene>
    <name evidence="1" type="ORF">AOQ84DRAFT_326187</name>
</gene>
<dbReference type="Proteomes" id="UP000250140">
    <property type="component" value="Unassembled WGS sequence"/>
</dbReference>
<dbReference type="Gene3D" id="3.40.50.150">
    <property type="entry name" value="Vaccinia Virus protein VP39"/>
    <property type="match status" value="1"/>
</dbReference>
<dbReference type="SUPFAM" id="SSF53335">
    <property type="entry name" value="S-adenosyl-L-methionine-dependent methyltransferases"/>
    <property type="match status" value="1"/>
</dbReference>
<evidence type="ECO:0008006" key="3">
    <source>
        <dbReference type="Google" id="ProtNLM"/>
    </source>
</evidence>
<keyword evidence="2" id="KW-1185">Reference proteome</keyword>
<evidence type="ECO:0000313" key="2">
    <source>
        <dbReference type="Proteomes" id="UP000250140"/>
    </source>
</evidence>
<proteinExistence type="predicted"/>
<evidence type="ECO:0000313" key="1">
    <source>
        <dbReference type="EMBL" id="OCL03276.1"/>
    </source>
</evidence>
<dbReference type="AlphaFoldDB" id="A0A8E2ER49"/>
<organism evidence="1 2">
    <name type="scientific">Glonium stellatum</name>
    <dbReference type="NCBI Taxonomy" id="574774"/>
    <lineage>
        <taxon>Eukaryota</taxon>
        <taxon>Fungi</taxon>
        <taxon>Dikarya</taxon>
        <taxon>Ascomycota</taxon>
        <taxon>Pezizomycotina</taxon>
        <taxon>Dothideomycetes</taxon>
        <taxon>Pleosporomycetidae</taxon>
        <taxon>Gloniales</taxon>
        <taxon>Gloniaceae</taxon>
        <taxon>Glonium</taxon>
    </lineage>
</organism>
<dbReference type="PANTHER" id="PTHR43591">
    <property type="entry name" value="METHYLTRANSFERASE"/>
    <property type="match status" value="1"/>
</dbReference>
<reference evidence="1 2" key="1">
    <citation type="journal article" date="2016" name="Nat. Commun.">
        <title>Ectomycorrhizal ecology is imprinted in the genome of the dominant symbiotic fungus Cenococcum geophilum.</title>
        <authorList>
            <consortium name="DOE Joint Genome Institute"/>
            <person name="Peter M."/>
            <person name="Kohler A."/>
            <person name="Ohm R.A."/>
            <person name="Kuo A."/>
            <person name="Krutzmann J."/>
            <person name="Morin E."/>
            <person name="Arend M."/>
            <person name="Barry K.W."/>
            <person name="Binder M."/>
            <person name="Choi C."/>
            <person name="Clum A."/>
            <person name="Copeland A."/>
            <person name="Grisel N."/>
            <person name="Haridas S."/>
            <person name="Kipfer T."/>
            <person name="LaButti K."/>
            <person name="Lindquist E."/>
            <person name="Lipzen A."/>
            <person name="Maire R."/>
            <person name="Meier B."/>
            <person name="Mihaltcheva S."/>
            <person name="Molinier V."/>
            <person name="Murat C."/>
            <person name="Poggeler S."/>
            <person name="Quandt C.A."/>
            <person name="Sperisen C."/>
            <person name="Tritt A."/>
            <person name="Tisserant E."/>
            <person name="Crous P.W."/>
            <person name="Henrissat B."/>
            <person name="Nehls U."/>
            <person name="Egli S."/>
            <person name="Spatafora J.W."/>
            <person name="Grigoriev I.V."/>
            <person name="Martin F.M."/>
        </authorList>
    </citation>
    <scope>NUCLEOTIDE SEQUENCE [LARGE SCALE GENOMIC DNA]</scope>
    <source>
        <strain evidence="1 2">CBS 207.34</strain>
    </source>
</reference>
<dbReference type="InterPro" id="IPR029063">
    <property type="entry name" value="SAM-dependent_MTases_sf"/>
</dbReference>
<protein>
    <recommendedName>
        <fullName evidence="3">Methyltransferase domain-containing protein</fullName>
    </recommendedName>
</protein>